<protein>
    <submittedName>
        <fullName evidence="1">Uncharacterized protein</fullName>
    </submittedName>
</protein>
<reference evidence="1" key="1">
    <citation type="journal article" date="2021" name="Proc. Natl. Acad. Sci. U.S.A.">
        <title>A Catalog of Tens of Thousands of Viruses from Human Metagenomes Reveals Hidden Associations with Chronic Diseases.</title>
        <authorList>
            <person name="Tisza M.J."/>
            <person name="Buck C.B."/>
        </authorList>
    </citation>
    <scope>NUCLEOTIDE SEQUENCE</scope>
    <source>
        <strain evidence="1">CtkBO7</strain>
    </source>
</reference>
<accession>A0A8S5N9J3</accession>
<evidence type="ECO:0000313" key="1">
    <source>
        <dbReference type="EMBL" id="DAD90936.1"/>
    </source>
</evidence>
<proteinExistence type="predicted"/>
<sequence length="68" mass="7859">MIKTKKEILTAKFINFRPERPLEVALNILYGTDEIEYVVERVERGDVNDRPGESDVCDCHRHNGVITD</sequence>
<organism evidence="1">
    <name type="scientific">Siphoviridae sp. ctkBO7</name>
    <dbReference type="NCBI Taxonomy" id="2826441"/>
    <lineage>
        <taxon>Viruses</taxon>
        <taxon>Duplodnaviria</taxon>
        <taxon>Heunggongvirae</taxon>
        <taxon>Uroviricota</taxon>
        <taxon>Caudoviricetes</taxon>
    </lineage>
</organism>
<dbReference type="EMBL" id="BK015098">
    <property type="protein sequence ID" value="DAD90936.1"/>
    <property type="molecule type" value="Genomic_DNA"/>
</dbReference>
<name>A0A8S5N9J3_9CAUD</name>